<comment type="caution">
    <text evidence="19">The sequence shown here is derived from an EMBL/GenBank/DDBJ whole genome shotgun (WGS) entry which is preliminary data.</text>
</comment>
<evidence type="ECO:0000256" key="6">
    <source>
        <dbReference type="ARBA" id="ARBA00022723"/>
    </source>
</evidence>
<comment type="pathway">
    <text evidence="2 12">Amino-acid biosynthesis; L-histidine biosynthesis; L-histidine from 5-phospho-alpha-D-ribose 1-diphosphate: step 9/9.</text>
</comment>
<dbReference type="AlphaFoldDB" id="A0A6I5N0N2"/>
<evidence type="ECO:0000256" key="15">
    <source>
        <dbReference type="PIRSR" id="PIRSR000099-2"/>
    </source>
</evidence>
<feature type="binding site" evidence="12 17">
    <location>
        <position position="379"/>
    </location>
    <ligand>
        <name>Zn(2+)</name>
        <dbReference type="ChEBI" id="CHEBI:29105"/>
    </ligand>
</feature>
<proteinExistence type="inferred from homology"/>
<dbReference type="GO" id="GO:0008270">
    <property type="term" value="F:zinc ion binding"/>
    <property type="evidence" value="ECO:0007669"/>
    <property type="project" value="UniProtKB-UniRule"/>
</dbReference>
<evidence type="ECO:0000313" key="19">
    <source>
        <dbReference type="EMBL" id="NEG70026.1"/>
    </source>
</evidence>
<comment type="catalytic activity">
    <reaction evidence="11 12">
        <text>L-histidinol + 2 NAD(+) + H2O = L-histidine + 2 NADH + 3 H(+)</text>
        <dbReference type="Rhea" id="RHEA:20641"/>
        <dbReference type="ChEBI" id="CHEBI:15377"/>
        <dbReference type="ChEBI" id="CHEBI:15378"/>
        <dbReference type="ChEBI" id="CHEBI:57540"/>
        <dbReference type="ChEBI" id="CHEBI:57595"/>
        <dbReference type="ChEBI" id="CHEBI:57699"/>
        <dbReference type="ChEBI" id="CHEBI:57945"/>
        <dbReference type="EC" id="1.1.1.23"/>
    </reaction>
</comment>
<dbReference type="InterPro" id="IPR022695">
    <property type="entry name" value="Histidinol_DH_monofunct"/>
</dbReference>
<evidence type="ECO:0000256" key="14">
    <source>
        <dbReference type="PIRSR" id="PIRSR000099-1"/>
    </source>
</evidence>
<evidence type="ECO:0000256" key="13">
    <source>
        <dbReference type="PIRNR" id="PIRNR000099"/>
    </source>
</evidence>
<feature type="binding site" evidence="12 16">
    <location>
        <position position="379"/>
    </location>
    <ligand>
        <name>substrate</name>
    </ligand>
</feature>
<keyword evidence="9 12" id="KW-0520">NAD</keyword>
<dbReference type="InterPro" id="IPR012131">
    <property type="entry name" value="Hstdl_DH"/>
</dbReference>
<feature type="binding site" evidence="12 15">
    <location>
        <position position="199"/>
    </location>
    <ligand>
        <name>NAD(+)</name>
        <dbReference type="ChEBI" id="CHEBI:57540"/>
    </ligand>
</feature>
<dbReference type="Gene3D" id="3.40.50.1980">
    <property type="entry name" value="Nitrogenase molybdenum iron protein domain"/>
    <property type="match status" value="2"/>
</dbReference>
<feature type="binding site" evidence="12 16">
    <location>
        <position position="276"/>
    </location>
    <ligand>
        <name>substrate</name>
    </ligand>
</feature>
<reference evidence="19 20" key="1">
    <citation type="submission" date="2019-09" db="EMBL/GenBank/DDBJ databases">
        <title>Phylogenetic characterization of a novel taxon of the genus Bifidobacterium: Bifidobacterium choloepi sp. nov.</title>
        <authorList>
            <person name="Modesto M."/>
            <person name="Satti M."/>
        </authorList>
    </citation>
    <scope>NUCLEOTIDE SEQUENCE [LARGE SCALE GENOMIC DNA]</scope>
    <source>
        <strain evidence="19 20">BRDM6</strain>
    </source>
</reference>
<feature type="active site" description="Proton acceptor" evidence="12 14">
    <location>
        <position position="346"/>
    </location>
</feature>
<evidence type="ECO:0000256" key="4">
    <source>
        <dbReference type="ARBA" id="ARBA00012965"/>
    </source>
</evidence>
<keyword evidence="8 12" id="KW-0560">Oxidoreductase</keyword>
<dbReference type="Proteomes" id="UP000469292">
    <property type="component" value="Unassembled WGS sequence"/>
</dbReference>
<dbReference type="Pfam" id="PF00815">
    <property type="entry name" value="Histidinol_dh"/>
    <property type="match status" value="1"/>
</dbReference>
<dbReference type="GO" id="GO:0000105">
    <property type="term" value="P:L-histidine biosynthetic process"/>
    <property type="evidence" value="ECO:0007669"/>
    <property type="project" value="UniProtKB-UniRule"/>
</dbReference>
<dbReference type="PANTHER" id="PTHR21256:SF2">
    <property type="entry name" value="HISTIDINE BIOSYNTHESIS TRIFUNCTIONAL PROTEIN"/>
    <property type="match status" value="1"/>
</dbReference>
<keyword evidence="20" id="KW-1185">Reference proteome</keyword>
<dbReference type="UniPathway" id="UPA00031">
    <property type="reaction ID" value="UER00014"/>
</dbReference>
<sequence>MSEENYMRIIDLRGRKLSRAEMLEAMPRAEMGTNEASELVIPILENVKQHGAAALRDYEEQFDHIHVENLRVPVEAIQAAVDELDPEVREAIEESVRRARAVAASQVPEDFYTDLGDGARVAEKWIPIQRVGLYVPGGKAVYPSSVIMNVVPAQAAGVESLAIATPPSKATNDGLPDKTILATCAILGVDEVYAVGGAQAVAMFAYGARGTEPQDGEILCEPVDKITGPGNIFVATAKGLVSGIVGIDAVAGPTEIAIIADDTANPGWVAADLIGQAEHDELAGSVLITSSERLADAVQQELDARVPRTEHAERVETSLRGRQSGIILTDDLAQSIDAANAYAAEHLEVQTEDPDAVIARIRNAGAIFRGNYSPVPLGDYMSGSNHVLPTSGTARFASGLGVHTFMKPVEIIEYDEPGLKEIAARINAFAVSEDLPAHGESVLSRFIDDPYDKETIAVRETEAGLR</sequence>
<accession>A0A6I5N0N2</accession>
<gene>
    <name evidence="12 19" type="primary">hisD</name>
    <name evidence="19" type="ORF">F6S87_05350</name>
</gene>
<feature type="binding site" evidence="12 17">
    <location>
        <position position="279"/>
    </location>
    <ligand>
        <name>Zn(2+)</name>
        <dbReference type="ChEBI" id="CHEBI:29105"/>
    </ligand>
</feature>
<dbReference type="GO" id="GO:0004399">
    <property type="term" value="F:histidinol dehydrogenase activity"/>
    <property type="evidence" value="ECO:0007669"/>
    <property type="project" value="UniProtKB-UniRule"/>
</dbReference>
<feature type="binding site" evidence="12 17">
    <location>
        <position position="438"/>
    </location>
    <ligand>
        <name>Zn(2+)</name>
        <dbReference type="ChEBI" id="CHEBI:29105"/>
    </ligand>
</feature>
<feature type="binding site" evidence="12 15">
    <location>
        <position position="134"/>
    </location>
    <ligand>
        <name>NAD(+)</name>
        <dbReference type="ChEBI" id="CHEBI:57540"/>
    </ligand>
</feature>
<evidence type="ECO:0000256" key="11">
    <source>
        <dbReference type="ARBA" id="ARBA00049489"/>
    </source>
</evidence>
<dbReference type="PANTHER" id="PTHR21256">
    <property type="entry name" value="HISTIDINOL DEHYDROGENASE HDH"/>
    <property type="match status" value="1"/>
</dbReference>
<evidence type="ECO:0000256" key="12">
    <source>
        <dbReference type="HAMAP-Rule" id="MF_01024"/>
    </source>
</evidence>
<dbReference type="EMBL" id="VYSG01000002">
    <property type="protein sequence ID" value="NEG70026.1"/>
    <property type="molecule type" value="Genomic_DNA"/>
</dbReference>
<dbReference type="Gene3D" id="1.20.5.1300">
    <property type="match status" value="1"/>
</dbReference>
<evidence type="ECO:0000256" key="17">
    <source>
        <dbReference type="PIRSR" id="PIRSR000099-4"/>
    </source>
</evidence>
<feature type="binding site" evidence="12 16">
    <location>
        <position position="346"/>
    </location>
    <ligand>
        <name>substrate</name>
    </ligand>
</feature>
<comment type="function">
    <text evidence="1 12">Catalyzes the sequential NAD-dependent oxidations of L-histidinol to L-histidinaldehyde and then to L-histidine.</text>
</comment>
<feature type="binding site" evidence="12 16">
    <location>
        <position position="279"/>
    </location>
    <ligand>
        <name>substrate</name>
    </ligand>
</feature>
<dbReference type="GO" id="GO:0005829">
    <property type="term" value="C:cytosol"/>
    <property type="evidence" value="ECO:0007669"/>
    <property type="project" value="TreeGrafter"/>
</dbReference>
<dbReference type="GO" id="GO:0051287">
    <property type="term" value="F:NAD binding"/>
    <property type="evidence" value="ECO:0007669"/>
    <property type="project" value="InterPro"/>
</dbReference>
<evidence type="ECO:0000256" key="3">
    <source>
        <dbReference type="ARBA" id="ARBA00010178"/>
    </source>
</evidence>
<dbReference type="PROSITE" id="PS00611">
    <property type="entry name" value="HISOL_DEHYDROGENASE"/>
    <property type="match status" value="1"/>
</dbReference>
<keyword evidence="6 12" id="KW-0479">Metal-binding</keyword>
<feature type="active site" description="Proton acceptor" evidence="12 14">
    <location>
        <position position="345"/>
    </location>
</feature>
<comment type="similarity">
    <text evidence="3 12 13 18">Belongs to the histidinol dehydrogenase family.</text>
</comment>
<evidence type="ECO:0000313" key="20">
    <source>
        <dbReference type="Proteomes" id="UP000469292"/>
    </source>
</evidence>
<protein>
    <recommendedName>
        <fullName evidence="5 12">Histidinol dehydrogenase</fullName>
        <shortName evidence="12">HDH</shortName>
        <ecNumber evidence="4 12">1.1.1.23</ecNumber>
    </recommendedName>
</protein>
<keyword evidence="10 12" id="KW-0368">Histidine biosynthesis</keyword>
<evidence type="ECO:0000256" key="1">
    <source>
        <dbReference type="ARBA" id="ARBA00003850"/>
    </source>
</evidence>
<dbReference type="CDD" id="cd06572">
    <property type="entry name" value="Histidinol_dh"/>
    <property type="match status" value="1"/>
</dbReference>
<dbReference type="InterPro" id="IPR016161">
    <property type="entry name" value="Ald_DH/histidinol_DH"/>
</dbReference>
<organism evidence="19 20">
    <name type="scientific">Bifidobacterium choloepi</name>
    <dbReference type="NCBI Taxonomy" id="2614131"/>
    <lineage>
        <taxon>Bacteria</taxon>
        <taxon>Bacillati</taxon>
        <taxon>Actinomycetota</taxon>
        <taxon>Actinomycetes</taxon>
        <taxon>Bifidobacteriales</taxon>
        <taxon>Bifidobacteriaceae</taxon>
        <taxon>Bifidobacterium</taxon>
    </lineage>
</organism>
<keyword evidence="7 12" id="KW-0862">Zinc</keyword>
<evidence type="ECO:0000256" key="8">
    <source>
        <dbReference type="ARBA" id="ARBA00023002"/>
    </source>
</evidence>
<feature type="binding site" evidence="12 16">
    <location>
        <position position="438"/>
    </location>
    <ligand>
        <name>substrate</name>
    </ligand>
</feature>
<evidence type="ECO:0000256" key="18">
    <source>
        <dbReference type="RuleBase" id="RU004175"/>
    </source>
</evidence>
<evidence type="ECO:0000256" key="9">
    <source>
        <dbReference type="ARBA" id="ARBA00023027"/>
    </source>
</evidence>
<dbReference type="FunFam" id="3.40.50.1980:FF:000001">
    <property type="entry name" value="Histidinol dehydrogenase"/>
    <property type="match status" value="1"/>
</dbReference>
<dbReference type="PRINTS" id="PR00083">
    <property type="entry name" value="HOLDHDRGNASE"/>
</dbReference>
<dbReference type="NCBIfam" id="TIGR00069">
    <property type="entry name" value="hisD"/>
    <property type="match status" value="1"/>
</dbReference>
<dbReference type="InterPro" id="IPR001692">
    <property type="entry name" value="Histidinol_DH_CS"/>
</dbReference>
<dbReference type="SUPFAM" id="SSF53720">
    <property type="entry name" value="ALDH-like"/>
    <property type="match status" value="1"/>
</dbReference>
<feature type="binding site" evidence="12 16">
    <location>
        <position position="254"/>
    </location>
    <ligand>
        <name>substrate</name>
    </ligand>
</feature>
<evidence type="ECO:0000256" key="16">
    <source>
        <dbReference type="PIRSR" id="PIRSR000099-3"/>
    </source>
</evidence>
<evidence type="ECO:0000256" key="7">
    <source>
        <dbReference type="ARBA" id="ARBA00022833"/>
    </source>
</evidence>
<feature type="binding site" evidence="12 15">
    <location>
        <position position="231"/>
    </location>
    <ligand>
        <name>NAD(+)</name>
        <dbReference type="ChEBI" id="CHEBI:57540"/>
    </ligand>
</feature>
<dbReference type="RefSeq" id="WP_163227634.1">
    <property type="nucleotide sequence ID" value="NZ_VYSG01000002.1"/>
</dbReference>
<evidence type="ECO:0000256" key="5">
    <source>
        <dbReference type="ARBA" id="ARBA00016531"/>
    </source>
</evidence>
<feature type="binding site" evidence="12 16">
    <location>
        <position position="433"/>
    </location>
    <ligand>
        <name>substrate</name>
    </ligand>
</feature>
<dbReference type="PIRSF" id="PIRSF000099">
    <property type="entry name" value="Histidinol_dh"/>
    <property type="match status" value="1"/>
</dbReference>
<dbReference type="EC" id="1.1.1.23" evidence="4 12"/>
<evidence type="ECO:0000256" key="2">
    <source>
        <dbReference type="ARBA" id="ARBA00004940"/>
    </source>
</evidence>
<evidence type="ECO:0000256" key="10">
    <source>
        <dbReference type="ARBA" id="ARBA00023102"/>
    </source>
</evidence>
<comment type="cofactor">
    <cofactor evidence="12 17">
        <name>Zn(2+)</name>
        <dbReference type="ChEBI" id="CHEBI:29105"/>
    </cofactor>
    <text evidence="12 17">Binds 1 zinc ion per subunit.</text>
</comment>
<dbReference type="HAMAP" id="MF_01024">
    <property type="entry name" value="HisD"/>
    <property type="match status" value="1"/>
</dbReference>
<feature type="binding site" evidence="12 17">
    <location>
        <position position="276"/>
    </location>
    <ligand>
        <name>Zn(2+)</name>
        <dbReference type="ChEBI" id="CHEBI:29105"/>
    </ligand>
</feature>
<keyword evidence="12" id="KW-0028">Amino-acid biosynthesis</keyword>
<name>A0A6I5N0N2_9BIFI</name>